<keyword evidence="1" id="KW-0378">Hydrolase</keyword>
<proteinExistence type="predicted"/>
<evidence type="ECO:0000313" key="4">
    <source>
        <dbReference type="Proteomes" id="UP000054047"/>
    </source>
</evidence>
<dbReference type="InterPro" id="IPR047148">
    <property type="entry name" value="PLPL9"/>
</dbReference>
<dbReference type="EMBL" id="KN726449">
    <property type="protein sequence ID" value="KIH68177.1"/>
    <property type="molecule type" value="Genomic_DNA"/>
</dbReference>
<dbReference type="GO" id="GO:0052816">
    <property type="term" value="F:long-chain fatty acyl-CoA hydrolase activity"/>
    <property type="evidence" value="ECO:0007669"/>
    <property type="project" value="TreeGrafter"/>
</dbReference>
<dbReference type="InterPro" id="IPR036770">
    <property type="entry name" value="Ankyrin_rpt-contain_sf"/>
</dbReference>
<dbReference type="SUPFAM" id="SSF48403">
    <property type="entry name" value="Ankyrin repeat"/>
    <property type="match status" value="1"/>
</dbReference>
<dbReference type="Gene3D" id="1.25.40.20">
    <property type="entry name" value="Ankyrin repeat-containing domain"/>
    <property type="match status" value="1"/>
</dbReference>
<evidence type="ECO:0000256" key="2">
    <source>
        <dbReference type="PROSITE-ProRule" id="PRU00023"/>
    </source>
</evidence>
<dbReference type="InterPro" id="IPR002110">
    <property type="entry name" value="Ankyrin_rpt"/>
</dbReference>
<gene>
    <name evidence="3" type="ORF">ANCDUO_01489</name>
</gene>
<accession>A0A0C2DYS2</accession>
<keyword evidence="2" id="KW-0040">ANK repeat</keyword>
<evidence type="ECO:0000313" key="3">
    <source>
        <dbReference type="EMBL" id="KIH68177.1"/>
    </source>
</evidence>
<protein>
    <submittedName>
        <fullName evidence="3">Uncharacterized protein</fullName>
    </submittedName>
</protein>
<dbReference type="PROSITE" id="PS50088">
    <property type="entry name" value="ANK_REPEAT"/>
    <property type="match status" value="1"/>
</dbReference>
<sequence>MLVFAPLSLSEKIRAKLGSGRQCHYHTPLLFTTGPVNREVNTFDHVDILINAARAANEETIMTLFLKQLDLTCVDEDGNTALHIAAMNGHAFICRMLVVLASPVRMWEMKNNAGLTAEDLTTDQRVKQDLQLLRKGDARVEDEFTRLNDELIQQTTKWKENGKVLLALDGGGVKALVVTQFTWRVWKGSLHKVCVSKATRL</sequence>
<reference evidence="3 4" key="1">
    <citation type="submission" date="2013-12" db="EMBL/GenBank/DDBJ databases">
        <title>Draft genome of the parsitic nematode Ancylostoma duodenale.</title>
        <authorList>
            <person name="Mitreva M."/>
        </authorList>
    </citation>
    <scope>NUCLEOTIDE SEQUENCE [LARGE SCALE GENOMIC DNA]</scope>
    <source>
        <strain evidence="3 4">Zhejiang</strain>
    </source>
</reference>
<dbReference type="PROSITE" id="PS50297">
    <property type="entry name" value="ANK_REP_REGION"/>
    <property type="match status" value="1"/>
</dbReference>
<name>A0A0C2DYS2_9BILA</name>
<dbReference type="Pfam" id="PF13637">
    <property type="entry name" value="Ank_4"/>
    <property type="match status" value="1"/>
</dbReference>
<dbReference type="OrthoDB" id="10021675at2759"/>
<dbReference type="Proteomes" id="UP000054047">
    <property type="component" value="Unassembled WGS sequence"/>
</dbReference>
<dbReference type="PANTHER" id="PTHR24139:SF34">
    <property type="entry name" value="85_88 KDA CALCIUM-INDEPENDENT PHOSPHOLIPASE A2"/>
    <property type="match status" value="1"/>
</dbReference>
<dbReference type="GO" id="GO:0047499">
    <property type="term" value="F:calcium-independent phospholipase A2 activity"/>
    <property type="evidence" value="ECO:0007669"/>
    <property type="project" value="InterPro"/>
</dbReference>
<dbReference type="GO" id="GO:0005739">
    <property type="term" value="C:mitochondrion"/>
    <property type="evidence" value="ECO:0007669"/>
    <property type="project" value="TreeGrafter"/>
</dbReference>
<evidence type="ECO:0000256" key="1">
    <source>
        <dbReference type="ARBA" id="ARBA00022801"/>
    </source>
</evidence>
<dbReference type="AlphaFoldDB" id="A0A0C2DYS2"/>
<feature type="repeat" description="ANK" evidence="2">
    <location>
        <begin position="77"/>
        <end position="98"/>
    </location>
</feature>
<organism evidence="3 4">
    <name type="scientific">Ancylostoma duodenale</name>
    <dbReference type="NCBI Taxonomy" id="51022"/>
    <lineage>
        <taxon>Eukaryota</taxon>
        <taxon>Metazoa</taxon>
        <taxon>Ecdysozoa</taxon>
        <taxon>Nematoda</taxon>
        <taxon>Chromadorea</taxon>
        <taxon>Rhabditida</taxon>
        <taxon>Rhabditina</taxon>
        <taxon>Rhabditomorpha</taxon>
        <taxon>Strongyloidea</taxon>
        <taxon>Ancylostomatidae</taxon>
        <taxon>Ancylostomatinae</taxon>
        <taxon>Ancylostoma</taxon>
    </lineage>
</organism>
<keyword evidence="4" id="KW-1185">Reference proteome</keyword>
<dbReference type="GO" id="GO:2000304">
    <property type="term" value="P:positive regulation of ceramide biosynthetic process"/>
    <property type="evidence" value="ECO:0007669"/>
    <property type="project" value="TreeGrafter"/>
</dbReference>
<dbReference type="PANTHER" id="PTHR24139">
    <property type="entry name" value="CALCIUM-INDEPENDENT PHOSPHOLIPASE A2"/>
    <property type="match status" value="1"/>
</dbReference>